<dbReference type="Gene3D" id="3.40.50.1820">
    <property type="entry name" value="alpha/beta hydrolase"/>
    <property type="match status" value="1"/>
</dbReference>
<evidence type="ECO:0000256" key="5">
    <source>
        <dbReference type="SAM" id="Phobius"/>
    </source>
</evidence>
<dbReference type="Pfam" id="PF00135">
    <property type="entry name" value="COesterase"/>
    <property type="match status" value="1"/>
</dbReference>
<feature type="compositionally biased region" description="Basic and acidic residues" evidence="4">
    <location>
        <begin position="921"/>
        <end position="932"/>
    </location>
</feature>
<evidence type="ECO:0000256" key="4">
    <source>
        <dbReference type="SAM" id="MobiDB-lite"/>
    </source>
</evidence>
<reference evidence="7" key="2">
    <citation type="journal article" date="2007" name="Science">
        <title>Genome sequence of Aedes aegypti, a major arbovirus vector.</title>
        <authorList>
            <person name="Nene V."/>
            <person name="Wortman J.R."/>
            <person name="Lawson D."/>
            <person name="Haas B."/>
            <person name="Kodira C."/>
            <person name="Tu Z.J."/>
            <person name="Loftus B."/>
            <person name="Xi Z."/>
            <person name="Megy K."/>
            <person name="Grabherr M."/>
            <person name="Ren Q."/>
            <person name="Zdobnov E.M."/>
            <person name="Lobo N.F."/>
            <person name="Campbell K.S."/>
            <person name="Brown S.E."/>
            <person name="Bonaldo M.F."/>
            <person name="Zhu J."/>
            <person name="Sinkins S.P."/>
            <person name="Hogenkamp D.G."/>
            <person name="Amedeo P."/>
            <person name="Arensburger P."/>
            <person name="Atkinson P.W."/>
            <person name="Bidwell S."/>
            <person name="Biedler J."/>
            <person name="Birney E."/>
            <person name="Bruggner R.V."/>
            <person name="Costas J."/>
            <person name="Coy M.R."/>
            <person name="Crabtree J."/>
            <person name="Crawford M."/>
            <person name="Debruyn B."/>
            <person name="Decaprio D."/>
            <person name="Eiglmeier K."/>
            <person name="Eisenstadt E."/>
            <person name="El-Dorry H."/>
            <person name="Gelbart W.M."/>
            <person name="Gomes S.L."/>
            <person name="Hammond M."/>
            <person name="Hannick L.I."/>
            <person name="Hogan J.R."/>
            <person name="Holmes M.H."/>
            <person name="Jaffe D."/>
            <person name="Johnston J.S."/>
            <person name="Kennedy R.C."/>
            <person name="Koo H."/>
            <person name="Kravitz S."/>
            <person name="Kriventseva E.V."/>
            <person name="Kulp D."/>
            <person name="Labutti K."/>
            <person name="Lee E."/>
            <person name="Li S."/>
            <person name="Lovin D.D."/>
            <person name="Mao C."/>
            <person name="Mauceli E."/>
            <person name="Menck C.F."/>
            <person name="Miller J.R."/>
            <person name="Montgomery P."/>
            <person name="Mori A."/>
            <person name="Nascimento A.L."/>
            <person name="Naveira H.F."/>
            <person name="Nusbaum C."/>
            <person name="O'leary S."/>
            <person name="Orvis J."/>
            <person name="Pertea M."/>
            <person name="Quesneville H."/>
            <person name="Reidenbach K.R."/>
            <person name="Rogers Y.H."/>
            <person name="Roth C.W."/>
            <person name="Schneider J.R."/>
            <person name="Schatz M."/>
            <person name="Shumway M."/>
            <person name="Stanke M."/>
            <person name="Stinson E.O."/>
            <person name="Tubio J.M."/>
            <person name="Vanzee J.P."/>
            <person name="Verjovski-Almeida S."/>
            <person name="Werner D."/>
            <person name="White O."/>
            <person name="Wyder S."/>
            <person name="Zeng Q."/>
            <person name="Zhao Q."/>
            <person name="Zhao Y."/>
            <person name="Hill C.A."/>
            <person name="Raikhel A.S."/>
            <person name="Soares M.B."/>
            <person name="Knudson D.L."/>
            <person name="Lee N.H."/>
            <person name="Galagan J."/>
            <person name="Salzberg S.L."/>
            <person name="Paulsen I.T."/>
            <person name="Dimopoulos G."/>
            <person name="Collins F.H."/>
            <person name="Birren B."/>
            <person name="Fraser-Liggett C.M."/>
            <person name="Severson D.W."/>
        </authorList>
    </citation>
    <scope>NUCLEOTIDE SEQUENCE [LARGE SCALE GENOMIC DNA]</scope>
    <source>
        <strain evidence="7">Liverpool</strain>
    </source>
</reference>
<keyword evidence="2" id="KW-0732">Signal</keyword>
<feature type="transmembrane region" description="Helical" evidence="5">
    <location>
        <begin position="773"/>
        <end position="796"/>
    </location>
</feature>
<evidence type="ECO:0000256" key="3">
    <source>
        <dbReference type="ARBA" id="ARBA00023180"/>
    </source>
</evidence>
<keyword evidence="5" id="KW-1133">Transmembrane helix</keyword>
<organism evidence="7 8">
    <name type="scientific">Aedes aegypti</name>
    <name type="common">Yellowfever mosquito</name>
    <name type="synonym">Culex aegypti</name>
    <dbReference type="NCBI Taxonomy" id="7159"/>
    <lineage>
        <taxon>Eukaryota</taxon>
        <taxon>Metazoa</taxon>
        <taxon>Ecdysozoa</taxon>
        <taxon>Arthropoda</taxon>
        <taxon>Hexapoda</taxon>
        <taxon>Insecta</taxon>
        <taxon>Pterygota</taxon>
        <taxon>Neoptera</taxon>
        <taxon>Endopterygota</taxon>
        <taxon>Diptera</taxon>
        <taxon>Nematocera</taxon>
        <taxon>Culicoidea</taxon>
        <taxon>Culicidae</taxon>
        <taxon>Culicinae</taxon>
        <taxon>Aedini</taxon>
        <taxon>Aedes</taxon>
        <taxon>Stegomyia</taxon>
    </lineage>
</organism>
<dbReference type="FunFam" id="3.40.50.1820:FF:000156">
    <property type="entry name" value="Neuroligin-4, Y-linked"/>
    <property type="match status" value="1"/>
</dbReference>
<evidence type="ECO:0000313" key="8">
    <source>
        <dbReference type="Proteomes" id="UP000682892"/>
    </source>
</evidence>
<dbReference type="InterPro" id="IPR002018">
    <property type="entry name" value="CarbesteraseB"/>
</dbReference>
<dbReference type="Proteomes" id="UP000682892">
    <property type="component" value="Unassembled WGS sequence"/>
</dbReference>
<proteinExistence type="inferred from homology"/>
<evidence type="ECO:0000256" key="1">
    <source>
        <dbReference type="ARBA" id="ARBA00005964"/>
    </source>
</evidence>
<keyword evidence="3" id="KW-0325">Glycoprotein</keyword>
<dbReference type="InterPro" id="IPR019819">
    <property type="entry name" value="Carboxylesterase_B_CS"/>
</dbReference>
<dbReference type="InterPro" id="IPR051093">
    <property type="entry name" value="Neuroligin/BSAL"/>
</dbReference>
<dbReference type="PANTHER" id="PTHR43903">
    <property type="entry name" value="NEUROLIGIN"/>
    <property type="match status" value="1"/>
</dbReference>
<keyword evidence="5" id="KW-0812">Transmembrane</keyword>
<protein>
    <submittedName>
        <fullName evidence="7">AAEL009055-PA</fullName>
    </submittedName>
</protein>
<dbReference type="InterPro" id="IPR029058">
    <property type="entry name" value="AB_hydrolase_fold"/>
</dbReference>
<feature type="region of interest" description="Disordered" evidence="4">
    <location>
        <begin position="843"/>
        <end position="908"/>
    </location>
</feature>
<accession>A0A1X8VG08</accession>
<comment type="similarity">
    <text evidence="1">Belongs to the type-B carboxylesterase/lipase family.</text>
</comment>
<keyword evidence="5" id="KW-0472">Membrane</keyword>
<dbReference type="SUPFAM" id="SSF53474">
    <property type="entry name" value="alpha/beta-Hydrolases"/>
    <property type="match status" value="1"/>
</dbReference>
<feature type="domain" description="Carboxylesterase type B" evidence="6">
    <location>
        <begin position="221"/>
        <end position="742"/>
    </location>
</feature>
<feature type="region of interest" description="Disordered" evidence="4">
    <location>
        <begin position="921"/>
        <end position="993"/>
    </location>
</feature>
<dbReference type="EMBL" id="CH477551">
    <property type="protein sequence ID" value="EAT39116.1"/>
    <property type="molecule type" value="Genomic_DNA"/>
</dbReference>
<sequence length="993" mass="113019">MALNTNCGAAKRYQQAKHSAKTTKSSDGGGGCSVRKKCVHLSSSTTGSEWIHAKINVLFLCFAVFISLVDGQYHTTRDPRWYSREGDFSYHLPNPGDPDYRTYTYNNRRYGYYQPNGYGQQYPGQNLPGQYPQNTGLGEDRFKYDPTNPNNVQTPFPGVLGGWREDLQGKLRRDSIQLDRDVFVTTNYGQVQGFKVHLYDNPDPKSFFRPWHSPVDRVMGTCSTFLGIPYALPPTFEGRFKPPRPHRGWQLLQAVDYGPACPQPVQYTGATKGIRDMDEDCLYLNVFSPNTQSGVAQRFPVMIYIHGGEFVRGASNVFPGHMLAAFYEVVVVTFNYRLGALGFLSTGDENSPGNYGILDQIMAVRWVYDNIEAFNGDRNSITLFGPGAGAASAGLLMVAPQTKDIVTRVIAQSGAAVADWALIVDKYRAQNTSRVFGQMVGCSIETSWKLVNCMRQGRSFFELGNAEFAPHVGLFPWGPVLDINFTFPGDEWYEGWRERDWHFLAETPEELIRKGHYNRGLHYMSGVTLQEAAFVISQNESLAPYFEVDQKFFEQKVWELVYRYNYTLNLNGTYEAIKYMYTHWPDPRNTTYIREQYINLLSDFLYRAPADKMTKLLVERRVPVYSYVMNTTIEGLKLPEWRKVPHDIEHYLLTGAPFMDVEFFPRKARLDRLMWTDNDRNMSHFFMKTFSDFARYGNPTPQQVLGLFFEPARNGELKYLNLNTTYNSSIRMNYRQTESAFWTQYIPTVVGVMVPTYPPTTEFWWEPKEPLQIAFWSMSAACLLLIVMVVICCILWRNAKRQSDRFYDDGVIVVDNPESERDVGIDNNVLQAQPLRTRDNIYEYRDSPTKYKSPPTDATSIRAPSSLAMTQTTAKSISGSQSSLRSAISMKESTNISPIPRSESNFDRNIKYAERGVDTEINKNGKYPRTDSRGALSDTKSREFSASTPIEPAPRSQQPSSQPASRGASRAGYDRSNNASRTNLIEGIPQTEV</sequence>
<dbReference type="AlphaFoldDB" id="A0A1X8VG08"/>
<feature type="compositionally biased region" description="Polar residues" evidence="4">
    <location>
        <begin position="856"/>
        <end position="897"/>
    </location>
</feature>
<reference evidence="7" key="1">
    <citation type="submission" date="2005-10" db="EMBL/GenBank/DDBJ databases">
        <authorList>
            <person name="Loftus B.J."/>
            <person name="Nene V.M."/>
            <person name="Hannick L.I."/>
            <person name="Bidwell S."/>
            <person name="Haas B."/>
            <person name="Amedeo P."/>
            <person name="Orvis J."/>
            <person name="Wortman J.R."/>
            <person name="White O.R."/>
            <person name="Salzberg S."/>
            <person name="Shumway M."/>
            <person name="Koo H."/>
            <person name="Zhao Y."/>
            <person name="Holmes M."/>
            <person name="Miller J."/>
            <person name="Schatz M."/>
            <person name="Pop M."/>
            <person name="Pai G."/>
            <person name="Utterback T."/>
            <person name="Rogers Y.-H."/>
            <person name="Kravitz S."/>
            <person name="Fraser C.M."/>
        </authorList>
    </citation>
    <scope>NUCLEOTIDE SEQUENCE</scope>
    <source>
        <strain evidence="7">Liverpool</strain>
    </source>
</reference>
<reference evidence="7" key="3">
    <citation type="submission" date="2012-09" db="EMBL/GenBank/DDBJ databases">
        <authorList>
            <consortium name="VectorBase"/>
        </authorList>
    </citation>
    <scope>NUCLEOTIDE SEQUENCE</scope>
    <source>
        <strain evidence="7">Liverpool</strain>
    </source>
</reference>
<gene>
    <name evidence="7" type="ORF">AaeL_AAEL009055</name>
</gene>
<evidence type="ECO:0000259" key="6">
    <source>
        <dbReference type="Pfam" id="PF00135"/>
    </source>
</evidence>
<dbReference type="PROSITE" id="PS00941">
    <property type="entry name" value="CARBOXYLESTERASE_B_2"/>
    <property type="match status" value="1"/>
</dbReference>
<feature type="compositionally biased region" description="Low complexity" evidence="4">
    <location>
        <begin position="953"/>
        <end position="971"/>
    </location>
</feature>
<evidence type="ECO:0000313" key="7">
    <source>
        <dbReference type="EMBL" id="EAT39116.1"/>
    </source>
</evidence>
<evidence type="ECO:0000256" key="2">
    <source>
        <dbReference type="ARBA" id="ARBA00022729"/>
    </source>
</evidence>
<name>A0A1X8VG08_AEDAE</name>
<dbReference type="OMA" id="HYQPNGF"/>